<keyword evidence="1" id="KW-0472">Membrane</keyword>
<keyword evidence="3" id="KW-1185">Reference proteome</keyword>
<keyword evidence="1" id="KW-1133">Transmembrane helix</keyword>
<dbReference type="HOGENOM" id="CLU_3394791_0_0_9"/>
<name>C7RHD3_ANAPD</name>
<feature type="transmembrane region" description="Helical" evidence="1">
    <location>
        <begin position="6"/>
        <end position="24"/>
    </location>
</feature>
<dbReference type="Proteomes" id="UP000002294">
    <property type="component" value="Chromosome"/>
</dbReference>
<proteinExistence type="predicted"/>
<dbReference type="KEGG" id="apr:Apre_0866"/>
<dbReference type="AlphaFoldDB" id="C7RHD3"/>
<evidence type="ECO:0000313" key="3">
    <source>
        <dbReference type="Proteomes" id="UP000002294"/>
    </source>
</evidence>
<dbReference type="EMBL" id="CP001708">
    <property type="protein sequence ID" value="ACV28894.1"/>
    <property type="molecule type" value="Genomic_DNA"/>
</dbReference>
<accession>C7RHD3</accession>
<keyword evidence="1" id="KW-0812">Transmembrane</keyword>
<reference evidence="2 3" key="1">
    <citation type="journal article" date="2009" name="Stand. Genomic Sci.">
        <title>Complete genome sequence of Anaerococcus prevotii type strain (PC1).</title>
        <authorList>
            <person name="Labutti K."/>
            <person name="Pukall R."/>
            <person name="Steenblock K."/>
            <person name="Glavina Del Rio T."/>
            <person name="Tice H."/>
            <person name="Copeland A."/>
            <person name="Cheng J.F."/>
            <person name="Lucas S."/>
            <person name="Chen F."/>
            <person name="Nolan M."/>
            <person name="Bruce D."/>
            <person name="Goodwin L."/>
            <person name="Pitluck S."/>
            <person name="Ivanova N."/>
            <person name="Mavromatis K."/>
            <person name="Ovchinnikova G."/>
            <person name="Pati A."/>
            <person name="Chen A."/>
            <person name="Palaniappan K."/>
            <person name="Land M."/>
            <person name="Hauser L."/>
            <person name="Chang Y.J."/>
            <person name="Jeffries C.D."/>
            <person name="Chain P."/>
            <person name="Saunders E."/>
            <person name="Brettin T."/>
            <person name="Detter J.C."/>
            <person name="Han C."/>
            <person name="Goker M."/>
            <person name="Bristow J."/>
            <person name="Eisen J.A."/>
            <person name="Markowitz V."/>
            <person name="Hugenholtz P."/>
            <person name="Kyrpides N.C."/>
            <person name="Klenk H.P."/>
            <person name="Lapidus A."/>
        </authorList>
    </citation>
    <scope>NUCLEOTIDE SEQUENCE [LARGE SCALE GENOMIC DNA]</scope>
    <source>
        <strain evidence="3">ATCC 9321 / DSM 20548 / JCM 6508 / NCTC 11806 / PC1</strain>
    </source>
</reference>
<evidence type="ECO:0000256" key="1">
    <source>
        <dbReference type="SAM" id="Phobius"/>
    </source>
</evidence>
<organism evidence="2 3">
    <name type="scientific">Anaerococcus prevotii (strain ATCC 9321 / DSM 20548 / JCM 6508 / NCTC 11806 / PC1)</name>
    <name type="common">Peptostreptococcus prevotii</name>
    <name type="synonym">Peptococcus prevotii</name>
    <dbReference type="NCBI Taxonomy" id="525919"/>
    <lineage>
        <taxon>Bacteria</taxon>
        <taxon>Bacillati</taxon>
        <taxon>Bacillota</taxon>
        <taxon>Tissierellia</taxon>
        <taxon>Tissierellales</taxon>
        <taxon>Peptoniphilaceae</taxon>
        <taxon>Anaerococcus</taxon>
    </lineage>
</organism>
<sequence length="31" mass="3421">MDIIEKIISLATAIVTLTTAIIQYKASKKDK</sequence>
<protein>
    <submittedName>
        <fullName evidence="2">Uncharacterized protein</fullName>
    </submittedName>
</protein>
<gene>
    <name evidence="2" type="ordered locus">Apre_0866</name>
</gene>
<evidence type="ECO:0000313" key="2">
    <source>
        <dbReference type="EMBL" id="ACV28894.1"/>
    </source>
</evidence>